<dbReference type="Proteomes" id="UP000391834">
    <property type="component" value="Unassembled WGS sequence"/>
</dbReference>
<dbReference type="RefSeq" id="WP_025865077.1">
    <property type="nucleotide sequence ID" value="NZ_BLAX01000001.1"/>
</dbReference>
<feature type="domain" description="Fibronectin type III-like" evidence="1">
    <location>
        <begin position="3"/>
        <end position="60"/>
    </location>
</feature>
<protein>
    <recommendedName>
        <fullName evidence="1">Fibronectin type III-like domain-containing protein</fullName>
    </recommendedName>
</protein>
<gene>
    <name evidence="2" type="ORF">PbJCM13498_02000</name>
</gene>
<dbReference type="Pfam" id="PF14310">
    <property type="entry name" value="Fn3-like"/>
    <property type="match status" value="1"/>
</dbReference>
<dbReference type="OrthoDB" id="9781691at2"/>
<evidence type="ECO:0000313" key="2">
    <source>
        <dbReference type="EMBL" id="GET31337.1"/>
    </source>
</evidence>
<dbReference type="InterPro" id="IPR026891">
    <property type="entry name" value="Fn3-like"/>
</dbReference>
<evidence type="ECO:0000259" key="1">
    <source>
        <dbReference type="SMART" id="SM01217"/>
    </source>
</evidence>
<dbReference type="EMBL" id="BLAX01000001">
    <property type="protein sequence ID" value="GET31337.1"/>
    <property type="molecule type" value="Genomic_DNA"/>
</dbReference>
<comment type="caution">
    <text evidence="2">The sequence shown here is derived from an EMBL/GenBank/DDBJ whole genome shotgun (WGS) entry which is preliminary data.</text>
</comment>
<sequence>MLISVKTLVELKGFKKIFLTKGESKIVDLKNTLDKLKFFDRNMHEVLEPGMFTVSVGKVLQSYSRLN</sequence>
<proteinExistence type="predicted"/>
<accession>A0A5M4AV85</accession>
<name>A0A5M4AV85_9BACT</name>
<reference evidence="2 3" key="1">
    <citation type="submission" date="2019-10" db="EMBL/GenBank/DDBJ databases">
        <title>Prolixibacter strains distinguished by the presence of nitrate reductase genes were adept at nitrate-dependent anaerobic corrosion of metallic iron and carbon steel.</title>
        <authorList>
            <person name="Iino T."/>
            <person name="Shono N."/>
            <person name="Ito K."/>
            <person name="Nakamura R."/>
            <person name="Sueoka K."/>
            <person name="Harayama S."/>
            <person name="Ohkuma M."/>
        </authorList>
    </citation>
    <scope>NUCLEOTIDE SEQUENCE [LARGE SCALE GENOMIC DNA]</scope>
    <source>
        <strain evidence="2 3">JCM 13498</strain>
    </source>
</reference>
<keyword evidence="3" id="KW-1185">Reference proteome</keyword>
<dbReference type="Gene3D" id="2.60.40.10">
    <property type="entry name" value="Immunoglobulins"/>
    <property type="match status" value="1"/>
</dbReference>
<organism evidence="2 3">
    <name type="scientific">Prolixibacter bellariivorans</name>
    <dbReference type="NCBI Taxonomy" id="314319"/>
    <lineage>
        <taxon>Bacteria</taxon>
        <taxon>Pseudomonadati</taxon>
        <taxon>Bacteroidota</taxon>
        <taxon>Bacteroidia</taxon>
        <taxon>Marinilabiliales</taxon>
        <taxon>Prolixibacteraceae</taxon>
        <taxon>Prolixibacter</taxon>
    </lineage>
</organism>
<dbReference type="AlphaFoldDB" id="A0A5M4AV85"/>
<evidence type="ECO:0000313" key="3">
    <source>
        <dbReference type="Proteomes" id="UP000391834"/>
    </source>
</evidence>
<dbReference type="InterPro" id="IPR013783">
    <property type="entry name" value="Ig-like_fold"/>
</dbReference>
<dbReference type="SMART" id="SM01217">
    <property type="entry name" value="Fn3_like"/>
    <property type="match status" value="1"/>
</dbReference>